<keyword evidence="1 2" id="KW-0732">Signal</keyword>
<dbReference type="InterPro" id="IPR026444">
    <property type="entry name" value="Secre_tail"/>
</dbReference>
<accession>A0A7M2Y4T9</accession>
<proteinExistence type="predicted"/>
<dbReference type="PROSITE" id="PS50853">
    <property type="entry name" value="FN3"/>
    <property type="match status" value="1"/>
</dbReference>
<dbReference type="Pfam" id="PF07675">
    <property type="entry name" value="Cleaved_Adhesin"/>
    <property type="match status" value="1"/>
</dbReference>
<dbReference type="GO" id="GO:0005975">
    <property type="term" value="P:carbohydrate metabolic process"/>
    <property type="evidence" value="ECO:0007669"/>
    <property type="project" value="UniProtKB-ARBA"/>
</dbReference>
<dbReference type="AlphaFoldDB" id="A0A7M2Y4T9"/>
<evidence type="ECO:0000259" key="3">
    <source>
        <dbReference type="PROSITE" id="PS50853"/>
    </source>
</evidence>
<dbReference type="InterPro" id="IPR013783">
    <property type="entry name" value="Ig-like_fold"/>
</dbReference>
<reference evidence="4 5" key="1">
    <citation type="submission" date="2019-05" db="EMBL/GenBank/DDBJ databases">
        <title>Chryseobacterium sp. isolated from King George Island, maritime Antarctica.</title>
        <authorList>
            <person name="Peng X."/>
        </authorList>
    </citation>
    <scope>NUCLEOTIDE SEQUENCE [LARGE SCALE GENOMIC DNA]</scope>
    <source>
        <strain evidence="4 5">7-3A</strain>
    </source>
</reference>
<sequence length="543" mass="57809">MKKILFSLLATAALFASDAMKAQTVLFEDSFETYTDFAIANVGSWTLTDVDLLPTYGFNGITFPNTMVAKSFQVFNSTTTTPPLNPTPTSNWTARTGSKMMVCFAAESAPWNNDWLISPQVQLTAGEGAKLTFWGKGCDASYGAEKFKVLVSTTGTAIADFTAISPVTVTPSDAAWHEYTFNLNAYAGQQVYVAIQCTSQDQFGFAVDDFKIVTAALPTAAPNCATLNLPANGATNLAYLSQTLTWSAPTTGSTPDSYDVYLDKNMNPTTLATNTSGTSYTATNLDGSSTYYWKIVPKNTIGSATGCSTFSFTTADPTYCTAGATSTSFEKISNVTFADINNNSTSTAGYEDFTSVVGNVTAGSTYTFTANFTGTSYASDQLIVWIDLNNDKDFTDAGEQVFTVTGKAPWTGSITIPASATTGLTRMRVRMHDSSLGGNTTPCGTSSYGQVEDYTLNIGTLAVANTSKSQVKVFPNPVVDVLNIEAASKVSNVQVFDVSGKVVSSHTLNSVKNQVDLSKLTPGVYVVNIQTEQGIQSVKIVKK</sequence>
<evidence type="ECO:0000256" key="1">
    <source>
        <dbReference type="ARBA" id="ARBA00022729"/>
    </source>
</evidence>
<dbReference type="Pfam" id="PF20009">
    <property type="entry name" value="GEVED"/>
    <property type="match status" value="1"/>
</dbReference>
<dbReference type="Gene3D" id="2.60.40.10">
    <property type="entry name" value="Immunoglobulins"/>
    <property type="match status" value="1"/>
</dbReference>
<keyword evidence="5" id="KW-1185">Reference proteome</keyword>
<dbReference type="Gene3D" id="2.60.120.200">
    <property type="match status" value="1"/>
</dbReference>
<dbReference type="RefSeq" id="WP_193812472.1">
    <property type="nucleotide sequence ID" value="NZ_CP040442.1"/>
</dbReference>
<dbReference type="KEGG" id="kfa:Q73A0000_02230"/>
<dbReference type="InterPro" id="IPR011628">
    <property type="entry name" value="Cleaved_adhesin"/>
</dbReference>
<dbReference type="NCBIfam" id="TIGR04183">
    <property type="entry name" value="Por_Secre_tail"/>
    <property type="match status" value="1"/>
</dbReference>
<feature type="chain" id="PRO_5032871825" evidence="2">
    <location>
        <begin position="22"/>
        <end position="543"/>
    </location>
</feature>
<protein>
    <submittedName>
        <fullName evidence="4">T9SS type A sorting domain-containing protein</fullName>
    </submittedName>
</protein>
<dbReference type="SUPFAM" id="SSF49899">
    <property type="entry name" value="Concanavalin A-like lectins/glucanases"/>
    <property type="match status" value="1"/>
</dbReference>
<dbReference type="InterPro" id="IPR045474">
    <property type="entry name" value="GEVED"/>
</dbReference>
<dbReference type="GO" id="GO:0004553">
    <property type="term" value="F:hydrolase activity, hydrolyzing O-glycosyl compounds"/>
    <property type="evidence" value="ECO:0007669"/>
    <property type="project" value="UniProtKB-ARBA"/>
</dbReference>
<dbReference type="EMBL" id="CP040442">
    <property type="protein sequence ID" value="QOW09258.1"/>
    <property type="molecule type" value="Genomic_DNA"/>
</dbReference>
<dbReference type="InterPro" id="IPR013320">
    <property type="entry name" value="ConA-like_dom_sf"/>
</dbReference>
<evidence type="ECO:0000313" key="5">
    <source>
        <dbReference type="Proteomes" id="UP000594195"/>
    </source>
</evidence>
<name>A0A7M2Y4T9_9FLAO</name>
<feature type="signal peptide" evidence="2">
    <location>
        <begin position="1"/>
        <end position="21"/>
    </location>
</feature>
<gene>
    <name evidence="4" type="ORF">Q73A0000_02230</name>
</gene>
<dbReference type="NCBIfam" id="NF038128">
    <property type="entry name" value="choice_anch_J"/>
    <property type="match status" value="1"/>
</dbReference>
<evidence type="ECO:0000313" key="4">
    <source>
        <dbReference type="EMBL" id="QOW09258.1"/>
    </source>
</evidence>
<organism evidence="4 5">
    <name type="scientific">Kaistella flava</name>
    <name type="common">ex Peng et al. 2021</name>
    <dbReference type="NCBI Taxonomy" id="2038776"/>
    <lineage>
        <taxon>Bacteria</taxon>
        <taxon>Pseudomonadati</taxon>
        <taxon>Bacteroidota</taxon>
        <taxon>Flavobacteriia</taxon>
        <taxon>Flavobacteriales</taxon>
        <taxon>Weeksellaceae</taxon>
        <taxon>Chryseobacterium group</taxon>
        <taxon>Kaistella</taxon>
    </lineage>
</organism>
<dbReference type="InterPro" id="IPR003961">
    <property type="entry name" value="FN3_dom"/>
</dbReference>
<feature type="domain" description="Fibronectin type-III" evidence="3">
    <location>
        <begin position="225"/>
        <end position="317"/>
    </location>
</feature>
<dbReference type="Pfam" id="PF18962">
    <property type="entry name" value="Por_Secre_tail"/>
    <property type="match status" value="1"/>
</dbReference>
<dbReference type="InterPro" id="IPR036116">
    <property type="entry name" value="FN3_sf"/>
</dbReference>
<dbReference type="Proteomes" id="UP000594195">
    <property type="component" value="Chromosome"/>
</dbReference>
<evidence type="ECO:0000256" key="2">
    <source>
        <dbReference type="SAM" id="SignalP"/>
    </source>
</evidence>
<dbReference type="SUPFAM" id="SSF49265">
    <property type="entry name" value="Fibronectin type III"/>
    <property type="match status" value="1"/>
</dbReference>